<evidence type="ECO:0000313" key="4">
    <source>
        <dbReference type="Proteomes" id="UP000251891"/>
    </source>
</evidence>
<sequence>MEERNRRRLVVVGAGTASVGLLVVTTLVILSATAPGESPAPEVPAGSAARPAQRAAPVPATGGDAADLPDAVAFLRRKDPQETVVKHVRQVSRSGAFLRVYTDLKEGDENSRPAISLCEWTAQYLRDLGAAEPIVFVHARENDNGHVVLANKQSAADDCAVGDTR</sequence>
<comment type="caution">
    <text evidence="3">The sequence shown here is derived from an EMBL/GenBank/DDBJ whole genome shotgun (WGS) entry which is preliminary data.</text>
</comment>
<keyword evidence="2" id="KW-1133">Transmembrane helix</keyword>
<dbReference type="Proteomes" id="UP000251891">
    <property type="component" value="Unassembled WGS sequence"/>
</dbReference>
<protein>
    <submittedName>
        <fullName evidence="3">Uncharacterized protein</fullName>
    </submittedName>
</protein>
<evidence type="ECO:0000256" key="2">
    <source>
        <dbReference type="SAM" id="Phobius"/>
    </source>
</evidence>
<proteinExistence type="predicted"/>
<accession>A0A365GXY7</accession>
<dbReference type="EMBL" id="QLYX01000017">
    <property type="protein sequence ID" value="RAY11662.1"/>
    <property type="molecule type" value="Genomic_DNA"/>
</dbReference>
<keyword evidence="2" id="KW-0472">Membrane</keyword>
<evidence type="ECO:0000313" key="3">
    <source>
        <dbReference type="EMBL" id="RAY11662.1"/>
    </source>
</evidence>
<feature type="compositionally biased region" description="Low complexity" evidence="1">
    <location>
        <begin position="44"/>
        <end position="60"/>
    </location>
</feature>
<evidence type="ECO:0000256" key="1">
    <source>
        <dbReference type="SAM" id="MobiDB-lite"/>
    </source>
</evidence>
<keyword evidence="2" id="KW-0812">Transmembrane</keyword>
<name>A0A365GXY7_9ACTN</name>
<feature type="region of interest" description="Disordered" evidence="1">
    <location>
        <begin position="35"/>
        <end position="66"/>
    </location>
</feature>
<feature type="transmembrane region" description="Helical" evidence="2">
    <location>
        <begin position="9"/>
        <end position="30"/>
    </location>
</feature>
<gene>
    <name evidence="3" type="ORF">DPM19_28990</name>
</gene>
<dbReference type="AlphaFoldDB" id="A0A365GXY7"/>
<keyword evidence="4" id="KW-1185">Reference proteome</keyword>
<organism evidence="3 4">
    <name type="scientific">Actinomadura craniellae</name>
    <dbReference type="NCBI Taxonomy" id="2231787"/>
    <lineage>
        <taxon>Bacteria</taxon>
        <taxon>Bacillati</taxon>
        <taxon>Actinomycetota</taxon>
        <taxon>Actinomycetes</taxon>
        <taxon>Streptosporangiales</taxon>
        <taxon>Thermomonosporaceae</taxon>
        <taxon>Actinomadura</taxon>
    </lineage>
</organism>
<reference evidence="3 4" key="1">
    <citation type="submission" date="2018-06" db="EMBL/GenBank/DDBJ databases">
        <title>Actinomadura craniellae sp. nov. isolated from marine sponge Craniella sp.</title>
        <authorList>
            <person name="Li L."/>
            <person name="Xu Q.H."/>
            <person name="Lin H.W."/>
            <person name="Lu Y.H."/>
        </authorList>
    </citation>
    <scope>NUCLEOTIDE SEQUENCE [LARGE SCALE GENOMIC DNA]</scope>
    <source>
        <strain evidence="3 4">LHW63021</strain>
    </source>
</reference>